<comment type="cofactor">
    <cofactor evidence="2">
        <name>a divalent metal cation</name>
        <dbReference type="ChEBI" id="CHEBI:60240"/>
    </cofactor>
</comment>
<comment type="similarity">
    <text evidence="1 2">Belongs to the DXO/Dom3Z family.</text>
</comment>
<keyword evidence="5" id="KW-1185">Reference proteome</keyword>
<evidence type="ECO:0000256" key="2">
    <source>
        <dbReference type="RuleBase" id="RU367113"/>
    </source>
</evidence>
<dbReference type="EMBL" id="OC927683">
    <property type="protein sequence ID" value="CAD7657360.1"/>
    <property type="molecule type" value="Genomic_DNA"/>
</dbReference>
<gene>
    <name evidence="4" type="ORF">ONB1V03_LOCUS13990</name>
</gene>
<dbReference type="Pfam" id="PF08652">
    <property type="entry name" value="RAI1"/>
    <property type="match status" value="1"/>
</dbReference>
<dbReference type="GO" id="GO:0005829">
    <property type="term" value="C:cytosol"/>
    <property type="evidence" value="ECO:0007669"/>
    <property type="project" value="TreeGrafter"/>
</dbReference>
<keyword evidence="2" id="KW-0479">Metal-binding</keyword>
<dbReference type="AlphaFoldDB" id="A0A7R9MBW6"/>
<protein>
    <recommendedName>
        <fullName evidence="2">Decapping nuclease</fullName>
        <ecNumber evidence="2">3.6.1.-</ecNumber>
    </recommendedName>
</protein>
<dbReference type="EMBL" id="CAJPVJ010012858">
    <property type="protein sequence ID" value="CAG2174546.1"/>
    <property type="molecule type" value="Genomic_DNA"/>
</dbReference>
<dbReference type="GO" id="GO:0046872">
    <property type="term" value="F:metal ion binding"/>
    <property type="evidence" value="ECO:0007669"/>
    <property type="project" value="UniProtKB-KW"/>
</dbReference>
<dbReference type="GO" id="GO:0003723">
    <property type="term" value="F:RNA binding"/>
    <property type="evidence" value="ECO:0007669"/>
    <property type="project" value="UniProtKB-KW"/>
</dbReference>
<accession>A0A7R9MBW6</accession>
<sequence length="329" mass="38403">MAANQDMTTLTINEFESLVQPVDAHEDQGKVLIDKLRVRTTGLVAQGSGSRTERVFHFHTDGQHNYSTDKELPKLLSPQKWSQLEGRHMESGYEECLQNDGLITDYDKYWHQKWHHFLKAIHDNHLIAKYKPQFVSFGGPVADIMATRFDNAFNWMVTAVRVKGIIYLLKTGNRRPIVLEPNAWTYCALNFLHSITDRDDNRKNEYEKHFAINCLDVDSHRLLTLNEVKAVDDKHQEVDLKLVRAIRSARNHNFMSKKLLKFWSKAWVQGMDQIVMANIEDDNHILDVEVRYVSQMPEQTHGKWSDDRCIEFLNRFLSFAKTCITEDRV</sequence>
<dbReference type="GO" id="GO:0034353">
    <property type="term" value="F:mRNA 5'-diphosphatase activity"/>
    <property type="evidence" value="ECO:0007669"/>
    <property type="project" value="TreeGrafter"/>
</dbReference>
<dbReference type="InterPro" id="IPR013961">
    <property type="entry name" value="RAI1"/>
</dbReference>
<dbReference type="PANTHER" id="PTHR12395">
    <property type="entry name" value="DOM-3 RELATED"/>
    <property type="match status" value="1"/>
</dbReference>
<evidence type="ECO:0000313" key="4">
    <source>
        <dbReference type="EMBL" id="CAD7657360.1"/>
    </source>
</evidence>
<dbReference type="InterPro" id="IPR039039">
    <property type="entry name" value="RAI1-like_fam"/>
</dbReference>
<reference evidence="4" key="1">
    <citation type="submission" date="2020-11" db="EMBL/GenBank/DDBJ databases">
        <authorList>
            <person name="Tran Van P."/>
        </authorList>
    </citation>
    <scope>NUCLEOTIDE SEQUENCE</scope>
</reference>
<dbReference type="Proteomes" id="UP000728032">
    <property type="component" value="Unassembled WGS sequence"/>
</dbReference>
<evidence type="ECO:0000313" key="5">
    <source>
        <dbReference type="Proteomes" id="UP000728032"/>
    </source>
</evidence>
<evidence type="ECO:0000259" key="3">
    <source>
        <dbReference type="Pfam" id="PF08652"/>
    </source>
</evidence>
<proteinExistence type="inferred from homology"/>
<keyword evidence="2" id="KW-0694">RNA-binding</keyword>
<evidence type="ECO:0000256" key="1">
    <source>
        <dbReference type="ARBA" id="ARBA00006562"/>
    </source>
</evidence>
<dbReference type="GO" id="GO:0000956">
    <property type="term" value="P:nuclear-transcribed mRNA catabolic process"/>
    <property type="evidence" value="ECO:0007669"/>
    <property type="project" value="TreeGrafter"/>
</dbReference>
<dbReference type="PANTHER" id="PTHR12395:SF9">
    <property type="entry name" value="DECAPPING AND EXORIBONUCLEASE PROTEIN"/>
    <property type="match status" value="1"/>
</dbReference>
<keyword evidence="2" id="KW-0547">Nucleotide-binding</keyword>
<keyword evidence="2" id="KW-0378">Hydrolase</keyword>
<name>A0A7R9MBW6_9ACAR</name>
<dbReference type="GO" id="GO:0000166">
    <property type="term" value="F:nucleotide binding"/>
    <property type="evidence" value="ECO:0007669"/>
    <property type="project" value="UniProtKB-KW"/>
</dbReference>
<dbReference type="GO" id="GO:0005634">
    <property type="term" value="C:nucleus"/>
    <property type="evidence" value="ECO:0007669"/>
    <property type="project" value="UniProtKB-SubCell"/>
</dbReference>
<feature type="domain" description="RAI1-like" evidence="3">
    <location>
        <begin position="52"/>
        <end position="327"/>
    </location>
</feature>
<keyword evidence="2" id="KW-0539">Nucleus</keyword>
<dbReference type="GO" id="GO:0110155">
    <property type="term" value="P:NAD-cap decapping"/>
    <property type="evidence" value="ECO:0007669"/>
    <property type="project" value="TreeGrafter"/>
</dbReference>
<dbReference type="GO" id="GO:0004518">
    <property type="term" value="F:nuclease activity"/>
    <property type="evidence" value="ECO:0007669"/>
    <property type="project" value="UniProtKB-KW"/>
</dbReference>
<comment type="subcellular location">
    <subcellularLocation>
        <location evidence="2">Nucleus</location>
    </subcellularLocation>
</comment>
<dbReference type="EC" id="3.6.1.-" evidence="2"/>
<keyword evidence="2" id="KW-0540">Nuclease</keyword>
<organism evidence="4">
    <name type="scientific">Oppiella nova</name>
    <dbReference type="NCBI Taxonomy" id="334625"/>
    <lineage>
        <taxon>Eukaryota</taxon>
        <taxon>Metazoa</taxon>
        <taxon>Ecdysozoa</taxon>
        <taxon>Arthropoda</taxon>
        <taxon>Chelicerata</taxon>
        <taxon>Arachnida</taxon>
        <taxon>Acari</taxon>
        <taxon>Acariformes</taxon>
        <taxon>Sarcoptiformes</taxon>
        <taxon>Oribatida</taxon>
        <taxon>Brachypylina</taxon>
        <taxon>Oppioidea</taxon>
        <taxon>Oppiidae</taxon>
        <taxon>Oppiella</taxon>
    </lineage>
</organism>
<dbReference type="OrthoDB" id="5853397at2759"/>
<comment type="function">
    <text evidence="2">Decapping enzyme for NAD-capped RNAs: specifically hydrolyzes the nicotinamide adenine dinucleotide (NAD) cap from a subset of RNAs by removing the entire NAD moiety from the 5'-end of an NAD-capped RNA.</text>
</comment>
<feature type="non-terminal residue" evidence="4">
    <location>
        <position position="1"/>
    </location>
</feature>